<protein>
    <recommendedName>
        <fullName evidence="4">Type I restriction modification DNA specificity domain-containing protein</fullName>
    </recommendedName>
</protein>
<evidence type="ECO:0000256" key="1">
    <source>
        <dbReference type="ARBA" id="ARBA00022747"/>
    </source>
</evidence>
<accession>A0A5L8L4S7</accession>
<name>A0A5L8L4S7_CAMUP</name>
<dbReference type="GO" id="GO:0003677">
    <property type="term" value="F:DNA binding"/>
    <property type="evidence" value="ECO:0007669"/>
    <property type="project" value="UniProtKB-KW"/>
</dbReference>
<comment type="caution">
    <text evidence="3">The sequence shown here is derived from an EMBL/GenBank/DDBJ whole genome shotgun (WGS) entry which is preliminary data.</text>
</comment>
<evidence type="ECO:0000256" key="2">
    <source>
        <dbReference type="ARBA" id="ARBA00023125"/>
    </source>
</evidence>
<evidence type="ECO:0008006" key="4">
    <source>
        <dbReference type="Google" id="ProtNLM"/>
    </source>
</evidence>
<keyword evidence="2" id="KW-0238">DNA-binding</keyword>
<sequence>MDELGFSKYHGKRLTKADRIDGDTPFLTAGKENQGVATYVNSDGLDTYLNPITIDMFGNCFYHKGKYAGDDNIYFLVNHTISEYCKLFIACCIDTQCKDKYNFTDQFKQRDLDKLTIMLPSKIQSDETLEVDYEKMEKFIKNIKKTTGKELTLLSNLD</sequence>
<dbReference type="InterPro" id="IPR044946">
    <property type="entry name" value="Restrct_endonuc_typeI_TRD_sf"/>
</dbReference>
<dbReference type="EMBL" id="AAJCUB010000017">
    <property type="protein sequence ID" value="ECK6930254.1"/>
    <property type="molecule type" value="Genomic_DNA"/>
</dbReference>
<organism evidence="3">
    <name type="scientific">Campylobacter upsaliensis</name>
    <dbReference type="NCBI Taxonomy" id="28080"/>
    <lineage>
        <taxon>Bacteria</taxon>
        <taxon>Pseudomonadati</taxon>
        <taxon>Campylobacterota</taxon>
        <taxon>Epsilonproteobacteria</taxon>
        <taxon>Campylobacterales</taxon>
        <taxon>Campylobacteraceae</taxon>
        <taxon>Campylobacter</taxon>
    </lineage>
</organism>
<dbReference type="GO" id="GO:0009307">
    <property type="term" value="P:DNA restriction-modification system"/>
    <property type="evidence" value="ECO:0007669"/>
    <property type="project" value="UniProtKB-KW"/>
</dbReference>
<dbReference type="Gene3D" id="3.90.220.20">
    <property type="entry name" value="DNA methylase specificity domains"/>
    <property type="match status" value="1"/>
</dbReference>
<dbReference type="RefSeq" id="WP_115632631.1">
    <property type="nucleotide sequence ID" value="NZ_JAHCYS010000002.1"/>
</dbReference>
<proteinExistence type="predicted"/>
<reference evidence="3" key="1">
    <citation type="submission" date="2019-08" db="EMBL/GenBank/DDBJ databases">
        <authorList>
            <consortium name="GenomeTrakr network: Whole genome sequencing for foodborne pathogen traceback"/>
        </authorList>
    </citation>
    <scope>NUCLEOTIDE SEQUENCE</scope>
    <source>
        <strain evidence="3">TTU_623</strain>
    </source>
</reference>
<gene>
    <name evidence="3" type="ORF">FSE91_05445</name>
</gene>
<evidence type="ECO:0000313" key="3">
    <source>
        <dbReference type="EMBL" id="ECK6930254.1"/>
    </source>
</evidence>
<dbReference type="AlphaFoldDB" id="A0A5L8L4S7"/>
<keyword evidence="1" id="KW-0680">Restriction system</keyword>